<dbReference type="Pfam" id="PF00076">
    <property type="entry name" value="RRM_1"/>
    <property type="match status" value="1"/>
</dbReference>
<comment type="function">
    <text evidence="3">Has a role in the perception of gravity.</text>
</comment>
<dbReference type="InterPro" id="IPR002343">
    <property type="entry name" value="Hud_Sxl_RNA"/>
</dbReference>
<organism evidence="8">
    <name type="scientific">Oppiella nova</name>
    <dbReference type="NCBI Taxonomy" id="334625"/>
    <lineage>
        <taxon>Eukaryota</taxon>
        <taxon>Metazoa</taxon>
        <taxon>Ecdysozoa</taxon>
        <taxon>Arthropoda</taxon>
        <taxon>Chelicerata</taxon>
        <taxon>Arachnida</taxon>
        <taxon>Acari</taxon>
        <taxon>Acariformes</taxon>
        <taxon>Sarcoptiformes</taxon>
        <taxon>Oribatida</taxon>
        <taxon>Brachypylina</taxon>
        <taxon>Oppioidea</taxon>
        <taxon>Oppiidae</taxon>
        <taxon>Oppiella</taxon>
    </lineage>
</organism>
<dbReference type="EMBL" id="OC920821">
    <property type="protein sequence ID" value="CAD7652852.1"/>
    <property type="molecule type" value="Genomic_DNA"/>
</dbReference>
<keyword evidence="1" id="KW-0677">Repeat</keyword>
<dbReference type="GO" id="GO:1990904">
    <property type="term" value="C:ribonucleoprotein complex"/>
    <property type="evidence" value="ECO:0007669"/>
    <property type="project" value="InterPro"/>
</dbReference>
<dbReference type="InterPro" id="IPR035979">
    <property type="entry name" value="RBD_domain_sf"/>
</dbReference>
<dbReference type="OrthoDB" id="271725at2759"/>
<protein>
    <recommendedName>
        <fullName evidence="4">Protein alan shepard</fullName>
    </recommendedName>
</protein>
<dbReference type="InterPro" id="IPR000504">
    <property type="entry name" value="RRM_dom"/>
</dbReference>
<sequence length="268" mass="29185">MAKQQEQDPTNLYIANLPPYMTETELESMLAPYGTVISTRILRDANMQPRGVGFARMESKEKCESIITIFNGKLLPSCKEALLVKFADGGNKKKTQFKGQDSRWRDGEPLPIAYDSSALSQNGVTAQMIPSAAMGAYQRQYSTPVSAAYPTALQTNPWMHPQAATQYIVQPHMAQMIPSGLDPNTLHFSTLMPQLTAQMSQIQLSGVSGASYVTGSPHGYGTQALYPTQLIQTVPMGGDDPSNPNHSVSSGSASGEDQHSFQMYNQSK</sequence>
<dbReference type="AlphaFoldDB" id="A0A7R9M3F5"/>
<feature type="non-terminal residue" evidence="8">
    <location>
        <position position="268"/>
    </location>
</feature>
<evidence type="ECO:0000256" key="1">
    <source>
        <dbReference type="ARBA" id="ARBA00022737"/>
    </source>
</evidence>
<evidence type="ECO:0000256" key="2">
    <source>
        <dbReference type="ARBA" id="ARBA00022884"/>
    </source>
</evidence>
<dbReference type="SUPFAM" id="SSF54928">
    <property type="entry name" value="RNA-binding domain, RBD"/>
    <property type="match status" value="1"/>
</dbReference>
<dbReference type="PRINTS" id="PR00961">
    <property type="entry name" value="HUDSXLRNA"/>
</dbReference>
<dbReference type="InterPro" id="IPR012677">
    <property type="entry name" value="Nucleotide-bd_a/b_plait_sf"/>
</dbReference>
<dbReference type="FunFam" id="3.30.70.330:FF:000169">
    <property type="entry name" value="protein alan shepard isoform X4"/>
    <property type="match status" value="1"/>
</dbReference>
<keyword evidence="9" id="KW-1185">Reference proteome</keyword>
<dbReference type="PANTHER" id="PTHR24012">
    <property type="entry name" value="RNA BINDING PROTEIN"/>
    <property type="match status" value="1"/>
</dbReference>
<evidence type="ECO:0000256" key="5">
    <source>
        <dbReference type="PROSITE-ProRule" id="PRU00176"/>
    </source>
</evidence>
<evidence type="ECO:0000313" key="8">
    <source>
        <dbReference type="EMBL" id="CAD7652852.1"/>
    </source>
</evidence>
<proteinExistence type="predicted"/>
<dbReference type="Proteomes" id="UP000728032">
    <property type="component" value="Unassembled WGS sequence"/>
</dbReference>
<evidence type="ECO:0000313" key="9">
    <source>
        <dbReference type="Proteomes" id="UP000728032"/>
    </source>
</evidence>
<dbReference type="EMBL" id="CAJPVJ010005996">
    <property type="protein sequence ID" value="CAG2170039.1"/>
    <property type="molecule type" value="Genomic_DNA"/>
</dbReference>
<evidence type="ECO:0000256" key="3">
    <source>
        <dbReference type="ARBA" id="ARBA00037469"/>
    </source>
</evidence>
<dbReference type="CDD" id="cd12244">
    <property type="entry name" value="RRM2_MSSP"/>
    <property type="match status" value="1"/>
</dbReference>
<evidence type="ECO:0000259" key="7">
    <source>
        <dbReference type="PROSITE" id="PS50102"/>
    </source>
</evidence>
<feature type="domain" description="RRM" evidence="7">
    <location>
        <begin position="10"/>
        <end position="89"/>
    </location>
</feature>
<dbReference type="GO" id="GO:0003723">
    <property type="term" value="F:RNA binding"/>
    <property type="evidence" value="ECO:0007669"/>
    <property type="project" value="UniProtKB-UniRule"/>
</dbReference>
<dbReference type="Gene3D" id="3.30.70.330">
    <property type="match status" value="1"/>
</dbReference>
<gene>
    <name evidence="8" type="ORF">ONB1V03_LOCUS9510</name>
</gene>
<accession>A0A7R9M3F5</accession>
<evidence type="ECO:0000256" key="4">
    <source>
        <dbReference type="ARBA" id="ARBA00039536"/>
    </source>
</evidence>
<keyword evidence="2 5" id="KW-0694">RNA-binding</keyword>
<dbReference type="PROSITE" id="PS50102">
    <property type="entry name" value="RRM"/>
    <property type="match status" value="1"/>
</dbReference>
<feature type="region of interest" description="Disordered" evidence="6">
    <location>
        <begin position="233"/>
        <end position="268"/>
    </location>
</feature>
<reference evidence="8" key="1">
    <citation type="submission" date="2020-11" db="EMBL/GenBank/DDBJ databases">
        <authorList>
            <person name="Tran Van P."/>
        </authorList>
    </citation>
    <scope>NUCLEOTIDE SEQUENCE</scope>
</reference>
<evidence type="ECO:0000256" key="6">
    <source>
        <dbReference type="SAM" id="MobiDB-lite"/>
    </source>
</evidence>
<dbReference type="SMART" id="SM00360">
    <property type="entry name" value="RRM"/>
    <property type="match status" value="1"/>
</dbReference>
<name>A0A7R9M3F5_9ACAR</name>
<feature type="compositionally biased region" description="Polar residues" evidence="6">
    <location>
        <begin position="242"/>
        <end position="268"/>
    </location>
</feature>